<feature type="region of interest" description="Disordered" evidence="4">
    <location>
        <begin position="314"/>
        <end position="333"/>
    </location>
</feature>
<feature type="coiled-coil region" evidence="3">
    <location>
        <begin position="49"/>
        <end position="160"/>
    </location>
</feature>
<dbReference type="PANTHER" id="PTHR21682">
    <property type="entry name" value="COILED-COIL DOMAIN-CONTAINING PROTEIN 149"/>
    <property type="match status" value="1"/>
</dbReference>
<dbReference type="GeneID" id="110139622"/>
<feature type="region of interest" description="Disordered" evidence="4">
    <location>
        <begin position="381"/>
        <end position="501"/>
    </location>
</feature>
<dbReference type="Pfam" id="PF09789">
    <property type="entry name" value="CC149"/>
    <property type="match status" value="1"/>
</dbReference>
<sequence length="501" mass="56305">MVKSFHLRLHFSPDNRDRSSTSQDACWTYRLLRMTIAKQRLGDEEIGVRHFAAHEREDLVLQLERAKEQIESLEHDLQASVDELQDVKEERSSYQDKVERLNQELNHILSGHENRIIDVDALCMENRYLQERLKQLHEEVNLLKSNIAKYKNALERRKNSKGQSKSSSSALTGVLSAKQVQDLLSEDHGCSLPATPQSISDLKSLATALLETIHEKNMVIQHQRQTNKILGNRVAELEKKLRTLEVSGLWSLPGTKQRVQSPLERQPSMISTDRPEMESWPYEFLLQYLRPQRLNSGVQIFISVLHLHRESIVQERDTEGGKDTILFSDPALPTMQRSRSPLLKFVEQPAENKASPKDGEAQKQDESCAAPEALAVREDAGRLAVSSPASQGHRNQSKHFHPSLGQVPSEEEEVNRLGRETVKLTEEQAAAGPEGLRRESPVEGQREEMGPFPPGLTADGLCPRPCPDSSESRQPEAKVSTLADDKDTAEGGGGLRSTVKT</sequence>
<dbReference type="InterPro" id="IPR019179">
    <property type="entry name" value="CC149"/>
</dbReference>
<dbReference type="AlphaFoldDB" id="A0A6J0XVJ7"/>
<feature type="compositionally biased region" description="Basic and acidic residues" evidence="4">
    <location>
        <begin position="414"/>
        <end position="426"/>
    </location>
</feature>
<name>A0A6J0XVJ7_ODOVR</name>
<dbReference type="Proteomes" id="UP001652640">
    <property type="component" value="Chromosome 21"/>
</dbReference>
<keyword evidence="2 3" id="KW-0175">Coiled coil</keyword>
<organism evidence="5 6">
    <name type="scientific">Odocoileus virginianus</name>
    <name type="common">White-tailed deer</name>
    <dbReference type="NCBI Taxonomy" id="9874"/>
    <lineage>
        <taxon>Eukaryota</taxon>
        <taxon>Metazoa</taxon>
        <taxon>Chordata</taxon>
        <taxon>Craniata</taxon>
        <taxon>Vertebrata</taxon>
        <taxon>Euteleostomi</taxon>
        <taxon>Mammalia</taxon>
        <taxon>Eutheria</taxon>
        <taxon>Laurasiatheria</taxon>
        <taxon>Artiodactyla</taxon>
        <taxon>Ruminantia</taxon>
        <taxon>Pecora</taxon>
        <taxon>Cervidae</taxon>
        <taxon>Odocoileinae</taxon>
        <taxon>Odocoileus</taxon>
    </lineage>
</organism>
<evidence type="ECO:0000256" key="3">
    <source>
        <dbReference type="SAM" id="Coils"/>
    </source>
</evidence>
<keyword evidence="5" id="KW-1185">Reference proteome</keyword>
<dbReference type="RefSeq" id="XP_020753258.2">
    <property type="nucleotide sequence ID" value="XM_020897599.2"/>
</dbReference>
<reference evidence="5" key="1">
    <citation type="journal article" date="2022" name="J. Hered.">
        <title>A De Novo Chromosome-Level Genome Assembly of the White-Tailed Deer, Odocoileus Virginianus.</title>
        <authorList>
            <person name="London E.W."/>
            <person name="Roca A.L."/>
            <person name="Novakofski J.E."/>
            <person name="Mateus-Pinilla N.E."/>
        </authorList>
    </citation>
    <scope>NUCLEOTIDE SEQUENCE [LARGE SCALE GENOMIC DNA]</scope>
</reference>
<evidence type="ECO:0000256" key="4">
    <source>
        <dbReference type="SAM" id="MobiDB-lite"/>
    </source>
</evidence>
<evidence type="ECO:0000313" key="6">
    <source>
        <dbReference type="RefSeq" id="XP_020753258.2"/>
    </source>
</evidence>
<dbReference type="PANTHER" id="PTHR21682:SF2">
    <property type="entry name" value="COILED-COIL DOMAIN-CONTAINING PROTEIN 149"/>
    <property type="match status" value="1"/>
</dbReference>
<gene>
    <name evidence="6" type="primary">CCDC149</name>
</gene>
<reference evidence="6" key="2">
    <citation type="submission" date="2025-08" db="UniProtKB">
        <authorList>
            <consortium name="RefSeq"/>
        </authorList>
    </citation>
    <scope>IDENTIFICATION</scope>
    <source>
        <tissue evidence="6">Tongue muscle</tissue>
    </source>
</reference>
<protein>
    <submittedName>
        <fullName evidence="6">Coiled-coil domain-containing protein 149 isoform X5</fullName>
    </submittedName>
</protein>
<feature type="compositionally biased region" description="Basic and acidic residues" evidence="4">
    <location>
        <begin position="354"/>
        <end position="366"/>
    </location>
</feature>
<comment type="similarity">
    <text evidence="1">Belongs to the CCDC149 family.</text>
</comment>
<evidence type="ECO:0000256" key="2">
    <source>
        <dbReference type="ARBA" id="ARBA00023054"/>
    </source>
</evidence>
<evidence type="ECO:0000256" key="1">
    <source>
        <dbReference type="ARBA" id="ARBA00005872"/>
    </source>
</evidence>
<feature type="coiled-coil region" evidence="3">
    <location>
        <begin position="220"/>
        <end position="247"/>
    </location>
</feature>
<feature type="region of interest" description="Disordered" evidence="4">
    <location>
        <begin position="349"/>
        <end position="368"/>
    </location>
</feature>
<proteinExistence type="inferred from homology"/>
<feature type="compositionally biased region" description="Basic and acidic residues" evidence="4">
    <location>
        <begin position="435"/>
        <end position="449"/>
    </location>
</feature>
<accession>A0A6J0XVJ7</accession>
<evidence type="ECO:0000313" key="5">
    <source>
        <dbReference type="Proteomes" id="UP001652640"/>
    </source>
</evidence>